<dbReference type="NCBIfam" id="NF008865">
    <property type="entry name" value="PRK11898.1"/>
    <property type="match status" value="1"/>
</dbReference>
<dbReference type="EC" id="4.2.1.51" evidence="2 10"/>
<dbReference type="PANTHER" id="PTHR21022:SF19">
    <property type="entry name" value="PREPHENATE DEHYDRATASE-RELATED"/>
    <property type="match status" value="1"/>
</dbReference>
<evidence type="ECO:0000256" key="3">
    <source>
        <dbReference type="ARBA" id="ARBA00021872"/>
    </source>
</evidence>
<dbReference type="InterPro" id="IPR002912">
    <property type="entry name" value="ACT_dom"/>
</dbReference>
<organism evidence="13 14">
    <name type="scientific">Nakamurella antarctica</name>
    <dbReference type="NCBI Taxonomy" id="1902245"/>
    <lineage>
        <taxon>Bacteria</taxon>
        <taxon>Bacillati</taxon>
        <taxon>Actinomycetota</taxon>
        <taxon>Actinomycetes</taxon>
        <taxon>Nakamurellales</taxon>
        <taxon>Nakamurellaceae</taxon>
        <taxon>Nakamurella</taxon>
    </lineage>
</organism>
<dbReference type="OrthoDB" id="9802281at2"/>
<keyword evidence="4 10" id="KW-0028">Amino-acid biosynthesis</keyword>
<evidence type="ECO:0000256" key="4">
    <source>
        <dbReference type="ARBA" id="ARBA00022605"/>
    </source>
</evidence>
<evidence type="ECO:0000256" key="8">
    <source>
        <dbReference type="ARBA" id="ARBA00047848"/>
    </source>
</evidence>
<reference evidence="13 14" key="1">
    <citation type="submission" date="2018-11" db="EMBL/GenBank/DDBJ databases">
        <authorList>
            <person name="Da X."/>
        </authorList>
    </citation>
    <scope>NUCLEOTIDE SEQUENCE [LARGE SCALE GENOMIC DNA]</scope>
    <source>
        <strain evidence="13 14">S14-144</strain>
    </source>
</reference>
<dbReference type="SUPFAM" id="SSF53850">
    <property type="entry name" value="Periplasmic binding protein-like II"/>
    <property type="match status" value="1"/>
</dbReference>
<protein>
    <recommendedName>
        <fullName evidence="3 10">Prephenate dehydratase</fullName>
        <shortName evidence="10">PDT</shortName>
        <ecNumber evidence="2 10">4.2.1.51</ecNumber>
    </recommendedName>
</protein>
<evidence type="ECO:0000256" key="7">
    <source>
        <dbReference type="ARBA" id="ARBA00023239"/>
    </source>
</evidence>
<dbReference type="InterPro" id="IPR008242">
    <property type="entry name" value="Chor_mutase/pphenate_deHydtase"/>
</dbReference>
<keyword evidence="5 10" id="KW-0057">Aromatic amino acid biosynthesis</keyword>
<dbReference type="Proteomes" id="UP000268084">
    <property type="component" value="Chromosome"/>
</dbReference>
<keyword evidence="7 10" id="KW-0456">Lyase</keyword>
<dbReference type="GO" id="GO:0009094">
    <property type="term" value="P:L-phenylalanine biosynthetic process"/>
    <property type="evidence" value="ECO:0007669"/>
    <property type="project" value="UniProtKB-UniPathway"/>
</dbReference>
<evidence type="ECO:0000256" key="1">
    <source>
        <dbReference type="ARBA" id="ARBA00004741"/>
    </source>
</evidence>
<name>A0A3G8ZIN4_9ACTN</name>
<dbReference type="GO" id="GO:0004664">
    <property type="term" value="F:prephenate dehydratase activity"/>
    <property type="evidence" value="ECO:0007669"/>
    <property type="project" value="UniProtKB-UniRule"/>
</dbReference>
<evidence type="ECO:0000256" key="6">
    <source>
        <dbReference type="ARBA" id="ARBA00023222"/>
    </source>
</evidence>
<dbReference type="Pfam" id="PF00800">
    <property type="entry name" value="PDT"/>
    <property type="match status" value="1"/>
</dbReference>
<evidence type="ECO:0000259" key="12">
    <source>
        <dbReference type="PROSITE" id="PS51671"/>
    </source>
</evidence>
<dbReference type="EMBL" id="CP034170">
    <property type="protein sequence ID" value="AZI57038.1"/>
    <property type="molecule type" value="Genomic_DNA"/>
</dbReference>
<dbReference type="PANTHER" id="PTHR21022">
    <property type="entry name" value="PREPHENATE DEHYDRATASE P PROTEIN"/>
    <property type="match status" value="1"/>
</dbReference>
<reference evidence="13 14" key="2">
    <citation type="submission" date="2018-12" db="EMBL/GenBank/DDBJ databases">
        <title>Nakamurella antarcticus sp. nov., isolated from Antarctica South Shetland Islands soil.</title>
        <authorList>
            <person name="Peng F."/>
        </authorList>
    </citation>
    <scope>NUCLEOTIDE SEQUENCE [LARGE SCALE GENOMIC DNA]</scope>
    <source>
        <strain evidence="13 14">S14-144</strain>
    </source>
</reference>
<dbReference type="InterPro" id="IPR045865">
    <property type="entry name" value="ACT-like_dom_sf"/>
</dbReference>
<comment type="pathway">
    <text evidence="1 10">Amino-acid biosynthesis; L-phenylalanine biosynthesis; phenylpyruvate from prephenate: step 1/1.</text>
</comment>
<evidence type="ECO:0000256" key="2">
    <source>
        <dbReference type="ARBA" id="ARBA00013147"/>
    </source>
</evidence>
<dbReference type="CDD" id="cd04905">
    <property type="entry name" value="ACT_CM-PDT"/>
    <property type="match status" value="1"/>
</dbReference>
<dbReference type="PROSITE" id="PS00858">
    <property type="entry name" value="PREPHENATE_DEHYDR_2"/>
    <property type="match status" value="1"/>
</dbReference>
<dbReference type="SUPFAM" id="SSF55021">
    <property type="entry name" value="ACT-like"/>
    <property type="match status" value="1"/>
</dbReference>
<dbReference type="PROSITE" id="PS51671">
    <property type="entry name" value="ACT"/>
    <property type="match status" value="1"/>
</dbReference>
<gene>
    <name evidence="10 13" type="primary">pheA</name>
    <name evidence="13" type="ORF">EH165_01495</name>
</gene>
<dbReference type="CDD" id="cd13632">
    <property type="entry name" value="PBP2_Aa-PDT_like"/>
    <property type="match status" value="1"/>
</dbReference>
<feature type="site" description="Essential for prephenate dehydratase activity" evidence="9">
    <location>
        <position position="231"/>
    </location>
</feature>
<dbReference type="Gene3D" id="3.40.190.10">
    <property type="entry name" value="Periplasmic binding protein-like II"/>
    <property type="match status" value="2"/>
</dbReference>
<keyword evidence="6 10" id="KW-0584">Phenylalanine biosynthesis</keyword>
<dbReference type="UniPathway" id="UPA00121">
    <property type="reaction ID" value="UER00345"/>
</dbReference>
<dbReference type="InterPro" id="IPR018528">
    <property type="entry name" value="Preph_deHydtase_CS"/>
</dbReference>
<dbReference type="GO" id="GO:0005737">
    <property type="term" value="C:cytoplasm"/>
    <property type="evidence" value="ECO:0007669"/>
    <property type="project" value="TreeGrafter"/>
</dbReference>
<evidence type="ECO:0000259" key="11">
    <source>
        <dbReference type="PROSITE" id="PS51171"/>
    </source>
</evidence>
<sequence>MRSCFASVPTGVECDVKASGTGCGAGQDSLISVTQRWAYLGPEGTFTQQAVLTLREQLSAAEQSVAGQRLLQEDISTGGLLPPTELLPAAGIAKAIAAVRSGTVDAACVPLENSVEGSVPLTLDELTHGDPLVIVAETYVQITFDLLVRPGTAIADIRSVGSHPHGHAQVRGFVTATLPDAESVVYSSTAAAAEAVLAGGLDAAAAAPLAGRKYGLESVATDIGEVRGAVTRFVLLRRPSPPPPATGNDRTSLVVFVDNQPGTLLAVLAELANRGINLTRLESRPSRVKMGEYYFLLDADGHVSEPAMAEAISALHRRSAGLRYLGSYQRAVGAAGPVPPYASTEAFAAATAFVASITAGETS</sequence>
<feature type="domain" description="Prephenate dehydratase" evidence="11">
    <location>
        <begin position="36"/>
        <end position="238"/>
    </location>
</feature>
<dbReference type="FunFam" id="3.30.70.260:FF:000012">
    <property type="entry name" value="Prephenate dehydratase"/>
    <property type="match status" value="1"/>
</dbReference>
<evidence type="ECO:0000256" key="10">
    <source>
        <dbReference type="RuleBase" id="RU361254"/>
    </source>
</evidence>
<accession>A0A3G8ZIN4</accession>
<dbReference type="PROSITE" id="PS51171">
    <property type="entry name" value="PREPHENATE_DEHYDR_3"/>
    <property type="match status" value="1"/>
</dbReference>
<dbReference type="Pfam" id="PF01842">
    <property type="entry name" value="ACT"/>
    <property type="match status" value="1"/>
</dbReference>
<dbReference type="Gene3D" id="3.30.70.260">
    <property type="match status" value="1"/>
</dbReference>
<dbReference type="KEGG" id="nak:EH165_01495"/>
<dbReference type="InterPro" id="IPR001086">
    <property type="entry name" value="Preph_deHydtase"/>
</dbReference>
<comment type="catalytic activity">
    <reaction evidence="8 10">
        <text>prephenate + H(+) = 3-phenylpyruvate + CO2 + H2O</text>
        <dbReference type="Rhea" id="RHEA:21648"/>
        <dbReference type="ChEBI" id="CHEBI:15377"/>
        <dbReference type="ChEBI" id="CHEBI:15378"/>
        <dbReference type="ChEBI" id="CHEBI:16526"/>
        <dbReference type="ChEBI" id="CHEBI:18005"/>
        <dbReference type="ChEBI" id="CHEBI:29934"/>
        <dbReference type="EC" id="4.2.1.51"/>
    </reaction>
</comment>
<evidence type="ECO:0000256" key="5">
    <source>
        <dbReference type="ARBA" id="ARBA00023141"/>
    </source>
</evidence>
<dbReference type="PIRSF" id="PIRSF001500">
    <property type="entry name" value="Chor_mut_pdt_Ppr"/>
    <property type="match status" value="1"/>
</dbReference>
<evidence type="ECO:0000313" key="13">
    <source>
        <dbReference type="EMBL" id="AZI57038.1"/>
    </source>
</evidence>
<evidence type="ECO:0000256" key="9">
    <source>
        <dbReference type="PIRSR" id="PIRSR001500-2"/>
    </source>
</evidence>
<evidence type="ECO:0000313" key="14">
    <source>
        <dbReference type="Proteomes" id="UP000268084"/>
    </source>
</evidence>
<dbReference type="AlphaFoldDB" id="A0A3G8ZIN4"/>
<feature type="domain" description="ACT" evidence="12">
    <location>
        <begin position="252"/>
        <end position="329"/>
    </location>
</feature>
<keyword evidence="14" id="KW-1185">Reference proteome</keyword>
<proteinExistence type="predicted"/>